<reference evidence="7" key="1">
    <citation type="submission" date="2023-09" db="UniProtKB">
        <authorList>
            <consortium name="Ensembl"/>
        </authorList>
    </citation>
    <scope>IDENTIFICATION</scope>
</reference>
<dbReference type="GeneTree" id="ENSGT00940000167107"/>
<comment type="similarity">
    <text evidence="2">Belongs to the cytidine and deoxycytidylate deaminase family.</text>
</comment>
<dbReference type="GO" id="GO:0008270">
    <property type="term" value="F:zinc ion binding"/>
    <property type="evidence" value="ECO:0007669"/>
    <property type="project" value="InterPro"/>
</dbReference>
<dbReference type="PROSITE" id="PS00903">
    <property type="entry name" value="CYT_DCMP_DEAMINASES_1"/>
    <property type="match status" value="1"/>
</dbReference>
<dbReference type="STRING" id="303518.ENSPNYP00000028513"/>
<dbReference type="Gene3D" id="3.40.140.10">
    <property type="entry name" value="Cytidine Deaminase, domain 2"/>
    <property type="match status" value="1"/>
</dbReference>
<dbReference type="InterPro" id="IPR002125">
    <property type="entry name" value="CMP_dCMP_dom"/>
</dbReference>
<dbReference type="InterPro" id="IPR050202">
    <property type="entry name" value="Cyt/Deoxycyt_deaminase"/>
</dbReference>
<evidence type="ECO:0000256" key="5">
    <source>
        <dbReference type="ARBA" id="ARBA00022833"/>
    </source>
</evidence>
<dbReference type="PROSITE" id="PS51747">
    <property type="entry name" value="CYT_DCMP_DEAMINASES_2"/>
    <property type="match status" value="1"/>
</dbReference>
<evidence type="ECO:0000313" key="7">
    <source>
        <dbReference type="Ensembl" id="ENSPNYP00000028513.1"/>
    </source>
</evidence>
<dbReference type="CDD" id="cd01283">
    <property type="entry name" value="cytidine_deaminase"/>
    <property type="match status" value="1"/>
</dbReference>
<dbReference type="SUPFAM" id="SSF53927">
    <property type="entry name" value="Cytidine deaminase-like"/>
    <property type="match status" value="1"/>
</dbReference>
<evidence type="ECO:0000256" key="2">
    <source>
        <dbReference type="ARBA" id="ARBA00006576"/>
    </source>
</evidence>
<accession>A0A3B4H4M7</accession>
<dbReference type="GO" id="GO:0072527">
    <property type="term" value="P:pyrimidine-containing compound metabolic process"/>
    <property type="evidence" value="ECO:0007669"/>
    <property type="project" value="UniProtKB-ARBA"/>
</dbReference>
<keyword evidence="3" id="KW-0479">Metal-binding</keyword>
<evidence type="ECO:0000256" key="4">
    <source>
        <dbReference type="ARBA" id="ARBA00022801"/>
    </source>
</evidence>
<dbReference type="PANTHER" id="PTHR11644">
    <property type="entry name" value="CYTIDINE DEAMINASE"/>
    <property type="match status" value="1"/>
</dbReference>
<organism evidence="7">
    <name type="scientific">Pundamilia nyererei</name>
    <dbReference type="NCBI Taxonomy" id="303518"/>
    <lineage>
        <taxon>Eukaryota</taxon>
        <taxon>Metazoa</taxon>
        <taxon>Chordata</taxon>
        <taxon>Craniata</taxon>
        <taxon>Vertebrata</taxon>
        <taxon>Euteleostomi</taxon>
        <taxon>Actinopterygii</taxon>
        <taxon>Neopterygii</taxon>
        <taxon>Teleostei</taxon>
        <taxon>Neoteleostei</taxon>
        <taxon>Acanthomorphata</taxon>
        <taxon>Ovalentaria</taxon>
        <taxon>Cichlomorphae</taxon>
        <taxon>Cichliformes</taxon>
        <taxon>Cichlidae</taxon>
        <taxon>African cichlids</taxon>
        <taxon>Pseudocrenilabrinae</taxon>
        <taxon>Haplochromini</taxon>
        <taxon>Pundamilia</taxon>
    </lineage>
</organism>
<comment type="cofactor">
    <cofactor evidence="1">
        <name>Zn(2+)</name>
        <dbReference type="ChEBI" id="CHEBI:29105"/>
    </cofactor>
</comment>
<sequence>MYTSHSTIAFQKPEISNVILRCLPVEHCKRAQGLSIVRIPGCNVENASYGLTVCAERTAIQRAVVEGHTQFSAIAVTCDIKDRFVGPCGACRQVLMEVRRCL</sequence>
<dbReference type="GO" id="GO:0055086">
    <property type="term" value="P:nucleobase-containing small molecule metabolic process"/>
    <property type="evidence" value="ECO:0007669"/>
    <property type="project" value="UniProtKB-ARBA"/>
</dbReference>
<keyword evidence="5" id="KW-0862">Zinc</keyword>
<dbReference type="GO" id="GO:0042802">
    <property type="term" value="F:identical protein binding"/>
    <property type="evidence" value="ECO:0007669"/>
    <property type="project" value="UniProtKB-ARBA"/>
</dbReference>
<protein>
    <submittedName>
        <fullName evidence="7">Zgc:103586</fullName>
    </submittedName>
</protein>
<proteinExistence type="inferred from homology"/>
<dbReference type="Ensembl" id="ENSPNYT00000029207.1">
    <property type="protein sequence ID" value="ENSPNYP00000028513.1"/>
    <property type="gene ID" value="ENSPNYG00000021486.1"/>
</dbReference>
<dbReference type="InterPro" id="IPR016193">
    <property type="entry name" value="Cytidine_deaminase-like"/>
</dbReference>
<dbReference type="InterPro" id="IPR016192">
    <property type="entry name" value="APOBEC/CMP_deaminase_Zn-bd"/>
</dbReference>
<evidence type="ECO:0000259" key="6">
    <source>
        <dbReference type="PROSITE" id="PS51747"/>
    </source>
</evidence>
<keyword evidence="4" id="KW-0378">Hydrolase</keyword>
<dbReference type="Pfam" id="PF00383">
    <property type="entry name" value="dCMP_cyt_deam_1"/>
    <property type="match status" value="1"/>
</dbReference>
<dbReference type="AlphaFoldDB" id="A0A3B4H4M7"/>
<dbReference type="PANTHER" id="PTHR11644:SF26">
    <property type="entry name" value="CYTIDINE DEAMINASE"/>
    <property type="match status" value="1"/>
</dbReference>
<evidence type="ECO:0000256" key="1">
    <source>
        <dbReference type="ARBA" id="ARBA00001947"/>
    </source>
</evidence>
<name>A0A3B4H4M7_9CICH</name>
<dbReference type="GO" id="GO:0004126">
    <property type="term" value="F:cytidine deaminase activity"/>
    <property type="evidence" value="ECO:0007669"/>
    <property type="project" value="TreeGrafter"/>
</dbReference>
<evidence type="ECO:0000256" key="3">
    <source>
        <dbReference type="ARBA" id="ARBA00022723"/>
    </source>
</evidence>
<dbReference type="NCBIfam" id="NF004064">
    <property type="entry name" value="PRK05578.1"/>
    <property type="match status" value="1"/>
</dbReference>
<dbReference type="GO" id="GO:0005829">
    <property type="term" value="C:cytosol"/>
    <property type="evidence" value="ECO:0007669"/>
    <property type="project" value="TreeGrafter"/>
</dbReference>
<feature type="domain" description="CMP/dCMP-type deaminase" evidence="6">
    <location>
        <begin position="15"/>
        <end position="102"/>
    </location>
</feature>